<dbReference type="OrthoDB" id="9770030at2"/>
<organism evidence="4 5">
    <name type="scientific">Dietzia natronolimnaea</name>
    <dbReference type="NCBI Taxonomy" id="161920"/>
    <lineage>
        <taxon>Bacteria</taxon>
        <taxon>Bacillati</taxon>
        <taxon>Actinomycetota</taxon>
        <taxon>Actinomycetes</taxon>
        <taxon>Mycobacteriales</taxon>
        <taxon>Dietziaceae</taxon>
        <taxon>Dietzia</taxon>
    </lineage>
</organism>
<feature type="domain" description="Rhodanese" evidence="3">
    <location>
        <begin position="52"/>
        <end position="146"/>
    </location>
</feature>
<dbReference type="AlphaFoldDB" id="A0A2A2WSD3"/>
<dbReference type="PANTHER" id="PTHR11364">
    <property type="entry name" value="THIOSULFATE SULFERTANSFERASE"/>
    <property type="match status" value="1"/>
</dbReference>
<dbReference type="InterPro" id="IPR045078">
    <property type="entry name" value="TST/MPST-like"/>
</dbReference>
<dbReference type="InterPro" id="IPR001763">
    <property type="entry name" value="Rhodanese-like_dom"/>
</dbReference>
<protein>
    <submittedName>
        <fullName evidence="4">Sulfurtransferase</fullName>
    </submittedName>
</protein>
<evidence type="ECO:0000256" key="1">
    <source>
        <dbReference type="ARBA" id="ARBA00022679"/>
    </source>
</evidence>
<keyword evidence="1 4" id="KW-0808">Transferase</keyword>
<name>A0A2A2WSD3_9ACTN</name>
<dbReference type="CDD" id="cd01448">
    <property type="entry name" value="TST_Repeat_1"/>
    <property type="match status" value="1"/>
</dbReference>
<proteinExistence type="predicted"/>
<gene>
    <name evidence="4" type="ORF">CEY15_05060</name>
</gene>
<evidence type="ECO:0000313" key="5">
    <source>
        <dbReference type="Proteomes" id="UP000218810"/>
    </source>
</evidence>
<dbReference type="Gene3D" id="3.40.250.10">
    <property type="entry name" value="Rhodanese-like domain"/>
    <property type="match status" value="2"/>
</dbReference>
<dbReference type="PANTHER" id="PTHR11364:SF27">
    <property type="entry name" value="SULFURTRANSFERASE"/>
    <property type="match status" value="1"/>
</dbReference>
<accession>A0A2A2WSD3</accession>
<dbReference type="InterPro" id="IPR036873">
    <property type="entry name" value="Rhodanese-like_dom_sf"/>
</dbReference>
<reference evidence="5" key="1">
    <citation type="submission" date="2017-09" db="EMBL/GenBank/DDBJ databases">
        <authorList>
            <person name="Zhang Y."/>
            <person name="Huang X."/>
            <person name="Liu J."/>
            <person name="Lu L."/>
            <person name="Peng K."/>
        </authorList>
    </citation>
    <scope>NUCLEOTIDE SEQUENCE [LARGE SCALE GENOMIC DNA]</scope>
    <source>
        <strain evidence="5">S-XJ-1</strain>
    </source>
</reference>
<dbReference type="PROSITE" id="PS50206">
    <property type="entry name" value="RHODANESE_3"/>
    <property type="match status" value="2"/>
</dbReference>
<feature type="domain" description="Rhodanese" evidence="3">
    <location>
        <begin position="176"/>
        <end position="289"/>
    </location>
</feature>
<sequence>MTATTPHPPLTVSPEWLHQHLDDADLVVVDATAHLRVPTDGPAVLTSGAETYRPEHIPGAVFADLLVDFADPDAPQPFTAPDHERFVAAAGALGIGDGATVVVYDQHDGFWATRFWWHLRYEGFEHVTVLDGGLPAWKAAGYEVTDVVPEPTPRTFTGTRRPELFRSTRDIADALDDEQTVLVNVLDEPTYRGEVDTYPRRGHIPGSINLPVFTLRDPETGTLRPTEELRREFEAVGLLDDDRTVVTYCGGGIAATGVAHALALVGRDDIAVYDGSMNPWAGDPELPLVTGDSPR</sequence>
<dbReference type="CDD" id="cd01449">
    <property type="entry name" value="TST_Repeat_2"/>
    <property type="match status" value="1"/>
</dbReference>
<dbReference type="Proteomes" id="UP000218810">
    <property type="component" value="Unassembled WGS sequence"/>
</dbReference>
<evidence type="ECO:0000259" key="3">
    <source>
        <dbReference type="PROSITE" id="PS50206"/>
    </source>
</evidence>
<keyword evidence="2" id="KW-0677">Repeat</keyword>
<dbReference type="EMBL" id="NTGA01000009">
    <property type="protein sequence ID" value="PAY24110.1"/>
    <property type="molecule type" value="Genomic_DNA"/>
</dbReference>
<evidence type="ECO:0000313" key="4">
    <source>
        <dbReference type="EMBL" id="PAY24110.1"/>
    </source>
</evidence>
<keyword evidence="5" id="KW-1185">Reference proteome</keyword>
<dbReference type="GO" id="GO:0004792">
    <property type="term" value="F:thiosulfate-cyanide sulfurtransferase activity"/>
    <property type="evidence" value="ECO:0007669"/>
    <property type="project" value="TreeGrafter"/>
</dbReference>
<dbReference type="SMART" id="SM00450">
    <property type="entry name" value="RHOD"/>
    <property type="match status" value="2"/>
</dbReference>
<dbReference type="RefSeq" id="WP_095717566.1">
    <property type="nucleotide sequence ID" value="NZ_NTGA01000009.1"/>
</dbReference>
<comment type="caution">
    <text evidence="4">The sequence shown here is derived from an EMBL/GenBank/DDBJ whole genome shotgun (WGS) entry which is preliminary data.</text>
</comment>
<dbReference type="Pfam" id="PF00581">
    <property type="entry name" value="Rhodanese"/>
    <property type="match status" value="2"/>
</dbReference>
<dbReference type="SUPFAM" id="SSF52821">
    <property type="entry name" value="Rhodanese/Cell cycle control phosphatase"/>
    <property type="match status" value="2"/>
</dbReference>
<evidence type="ECO:0000256" key="2">
    <source>
        <dbReference type="ARBA" id="ARBA00022737"/>
    </source>
</evidence>